<gene>
    <name evidence="1" type="ORF">M0M42_04260</name>
</gene>
<protein>
    <submittedName>
        <fullName evidence="1">Uncharacterized protein</fullName>
    </submittedName>
</protein>
<evidence type="ECO:0000313" key="2">
    <source>
        <dbReference type="Proteomes" id="UP000831189"/>
    </source>
</evidence>
<sequence length="239" mass="27238">MCEEFFRVTAERISNPKGYIKFSLQLDGTVWASKLAPLKDYEKRNDAIYQFFISNGSQLSSLVGKYVYLILEETEYGLSIKHAMSLDILKDFKILLVKHEGAAFETRLPIYEFLKSTSRPLNEDGSITLNEPYRNLDINLSAGNTICYRNDLNEGFVTRGNIALLFEHLYKNAVDINNNPDREESVFLGRISIQRHIVRYHKNKGGIESNAYSDILKLGNKLSPEQQALLSKLSSDEVS</sequence>
<proteinExistence type="predicted"/>
<reference evidence="1 2" key="1">
    <citation type="submission" date="2022-04" db="EMBL/GenBank/DDBJ databases">
        <title>Pseudomonas knackmussii B09-2.</title>
        <authorList>
            <person name="Deng Y."/>
        </authorList>
    </citation>
    <scope>NUCLEOTIDE SEQUENCE [LARGE SCALE GENOMIC DNA]</scope>
    <source>
        <strain evidence="1 2">B09-2</strain>
    </source>
</reference>
<dbReference type="EMBL" id="CP096208">
    <property type="protein sequence ID" value="UPQ83629.1"/>
    <property type="molecule type" value="Genomic_DNA"/>
</dbReference>
<name>A0ABY4KSG1_9PSED</name>
<dbReference type="Proteomes" id="UP000831189">
    <property type="component" value="Chromosome"/>
</dbReference>
<accession>A0ABY4KSG1</accession>
<evidence type="ECO:0000313" key="1">
    <source>
        <dbReference type="EMBL" id="UPQ83629.1"/>
    </source>
</evidence>
<keyword evidence="2" id="KW-1185">Reference proteome</keyword>
<organism evidence="1 2">
    <name type="scientific">Pseudomonas knackmussii</name>
    <dbReference type="NCBI Taxonomy" id="65741"/>
    <lineage>
        <taxon>Bacteria</taxon>
        <taxon>Pseudomonadati</taxon>
        <taxon>Pseudomonadota</taxon>
        <taxon>Gammaproteobacteria</taxon>
        <taxon>Pseudomonadales</taxon>
        <taxon>Pseudomonadaceae</taxon>
        <taxon>Pseudomonas</taxon>
    </lineage>
</organism>